<organism evidence="2 3">
    <name type="scientific">Conchiformibius kuhniae</name>
    <dbReference type="NCBI Taxonomy" id="211502"/>
    <lineage>
        <taxon>Bacteria</taxon>
        <taxon>Pseudomonadati</taxon>
        <taxon>Pseudomonadota</taxon>
        <taxon>Betaproteobacteria</taxon>
        <taxon>Neisseriales</taxon>
        <taxon>Neisseriaceae</taxon>
        <taxon>Conchiformibius</taxon>
    </lineage>
</organism>
<dbReference type="KEGG" id="ckh:LVJ77_04555"/>
<reference evidence="2" key="1">
    <citation type="journal article" date="2022" name="Res Sq">
        <title>Evolution of multicellular longitudinally dividing oral cavity symbionts (Neisseriaceae).</title>
        <authorList>
            <person name="Nyongesa S."/>
            <person name="Weber P."/>
            <person name="Bernet E."/>
            <person name="Pullido F."/>
            <person name="Nieckarz M."/>
            <person name="Delaby M."/>
            <person name="Nieves C."/>
            <person name="Viehboeck T."/>
            <person name="Krause N."/>
            <person name="Rivera-Millot A."/>
            <person name="Nakamura A."/>
            <person name="Vischer N."/>
            <person name="VanNieuwenhze M."/>
            <person name="Brun Y."/>
            <person name="Cava F."/>
            <person name="Bulgheresi S."/>
            <person name="Veyrier F."/>
        </authorList>
    </citation>
    <scope>NUCLEOTIDE SEQUENCE</scope>
    <source>
        <strain evidence="2">17694</strain>
    </source>
</reference>
<evidence type="ECO:0000313" key="2">
    <source>
        <dbReference type="EMBL" id="UOP05437.1"/>
    </source>
</evidence>
<proteinExistence type="predicted"/>
<keyword evidence="3" id="KW-1185">Reference proteome</keyword>
<dbReference type="RefSeq" id="WP_156900924.1">
    <property type="nucleotide sequence ID" value="NZ_CP091521.1"/>
</dbReference>
<name>A0A8T9MUU5_9NEIS</name>
<protein>
    <submittedName>
        <fullName evidence="2">Uncharacterized protein</fullName>
    </submittedName>
</protein>
<reference evidence="2" key="2">
    <citation type="submission" date="2024-09" db="EMBL/GenBank/DDBJ databases">
        <authorList>
            <person name="Veyrier F.J."/>
        </authorList>
    </citation>
    <scope>NUCLEOTIDE SEQUENCE</scope>
    <source>
        <strain evidence="2">17694</strain>
    </source>
</reference>
<dbReference type="Proteomes" id="UP000831534">
    <property type="component" value="Chromosome"/>
</dbReference>
<gene>
    <name evidence="2" type="ORF">LVJ77_04555</name>
</gene>
<evidence type="ECO:0000256" key="1">
    <source>
        <dbReference type="SAM" id="MobiDB-lite"/>
    </source>
</evidence>
<evidence type="ECO:0000313" key="3">
    <source>
        <dbReference type="Proteomes" id="UP000831534"/>
    </source>
</evidence>
<accession>A0A8T9MUU5</accession>
<feature type="region of interest" description="Disordered" evidence="1">
    <location>
        <begin position="1"/>
        <end position="47"/>
    </location>
</feature>
<dbReference type="EMBL" id="CP091521">
    <property type="protein sequence ID" value="UOP05437.1"/>
    <property type="molecule type" value="Genomic_DNA"/>
</dbReference>
<sequence>MRPCRLPAHAEADGQPPPPESEQSRANGRRRAHGSAPQTEFQTEKEF</sequence>
<dbReference type="AlphaFoldDB" id="A0A8T9MUU5"/>